<dbReference type="GO" id="GO:0005524">
    <property type="term" value="F:ATP binding"/>
    <property type="evidence" value="ECO:0007669"/>
    <property type="project" value="UniProtKB-UniRule"/>
</dbReference>
<keyword evidence="11" id="KW-0418">Kinase</keyword>
<dbReference type="PROSITE" id="PS50011">
    <property type="entry name" value="PROTEIN_KINASE_DOM"/>
    <property type="match status" value="1"/>
</dbReference>
<keyword evidence="17" id="KW-1015">Disulfide bond</keyword>
<dbReference type="PROSITE" id="PS00109">
    <property type="entry name" value="PROTEIN_KINASE_TYR"/>
    <property type="match status" value="1"/>
</dbReference>
<evidence type="ECO:0000256" key="20">
    <source>
        <dbReference type="ARBA" id="ARBA00030820"/>
    </source>
</evidence>
<dbReference type="SUPFAM" id="SSF81296">
    <property type="entry name" value="E set domains"/>
    <property type="match status" value="3"/>
</dbReference>
<evidence type="ECO:0000256" key="12">
    <source>
        <dbReference type="ARBA" id="ARBA00022840"/>
    </source>
</evidence>
<dbReference type="SMART" id="SM00630">
    <property type="entry name" value="Sema"/>
    <property type="match status" value="1"/>
</dbReference>
<dbReference type="SUPFAM" id="SSF103575">
    <property type="entry name" value="Plexin repeat"/>
    <property type="match status" value="1"/>
</dbReference>
<evidence type="ECO:0000256" key="5">
    <source>
        <dbReference type="ARBA" id="ARBA00022553"/>
    </source>
</evidence>
<dbReference type="Proteomes" id="UP000683360">
    <property type="component" value="Unassembled WGS sequence"/>
</dbReference>
<dbReference type="SMART" id="SM00219">
    <property type="entry name" value="TyrKc"/>
    <property type="match status" value="1"/>
</dbReference>
<comment type="subcellular location">
    <subcellularLocation>
        <location evidence="1">Membrane</location>
        <topology evidence="1">Single-pass membrane protein</topology>
    </subcellularLocation>
</comment>
<evidence type="ECO:0000256" key="6">
    <source>
        <dbReference type="ARBA" id="ARBA00022679"/>
    </source>
</evidence>
<evidence type="ECO:0000313" key="30">
    <source>
        <dbReference type="EMBL" id="CAG2195168.1"/>
    </source>
</evidence>
<dbReference type="PANTHER" id="PTHR22625:SF70">
    <property type="entry name" value="PLEXIN A, ISOFORM A"/>
    <property type="match status" value="1"/>
</dbReference>
<dbReference type="OrthoDB" id="546826at2759"/>
<comment type="caution">
    <text evidence="30">The sequence shown here is derived from an EMBL/GenBank/DDBJ whole genome shotgun (WGS) entry which is preliminary data.</text>
</comment>
<evidence type="ECO:0000259" key="29">
    <source>
        <dbReference type="PROSITE" id="PS51004"/>
    </source>
</evidence>
<keyword evidence="12 25" id="KW-0067">ATP-binding</keyword>
<feature type="chain" id="PRO_5035935082" description="Hepatocyte growth factor receptor" evidence="27">
    <location>
        <begin position="22"/>
        <end position="1426"/>
    </location>
</feature>
<feature type="domain" description="Sema" evidence="29">
    <location>
        <begin position="9"/>
        <end position="507"/>
    </location>
</feature>
<organism evidence="30 31">
    <name type="scientific">Mytilus edulis</name>
    <name type="common">Blue mussel</name>
    <dbReference type="NCBI Taxonomy" id="6550"/>
    <lineage>
        <taxon>Eukaryota</taxon>
        <taxon>Metazoa</taxon>
        <taxon>Spiralia</taxon>
        <taxon>Lophotrochozoa</taxon>
        <taxon>Mollusca</taxon>
        <taxon>Bivalvia</taxon>
        <taxon>Autobranchia</taxon>
        <taxon>Pteriomorphia</taxon>
        <taxon>Mytilida</taxon>
        <taxon>Mytiloidea</taxon>
        <taxon>Mytilidae</taxon>
        <taxon>Mytilinae</taxon>
        <taxon>Mytilus</taxon>
    </lineage>
</organism>
<dbReference type="GO" id="GO:0017154">
    <property type="term" value="F:semaphorin receptor activity"/>
    <property type="evidence" value="ECO:0007669"/>
    <property type="project" value="InterPro"/>
</dbReference>
<dbReference type="Pfam" id="PF01403">
    <property type="entry name" value="Sema"/>
    <property type="match status" value="1"/>
</dbReference>
<evidence type="ECO:0000256" key="7">
    <source>
        <dbReference type="ARBA" id="ARBA00022692"/>
    </source>
</evidence>
<dbReference type="Gene3D" id="3.30.1680.10">
    <property type="entry name" value="ligand-binding face of the semaphorins, domain 2"/>
    <property type="match status" value="1"/>
</dbReference>
<proteinExistence type="inferred from homology"/>
<evidence type="ECO:0000256" key="21">
    <source>
        <dbReference type="ARBA" id="ARBA00033031"/>
    </source>
</evidence>
<dbReference type="Pfam" id="PF01833">
    <property type="entry name" value="TIG"/>
    <property type="match status" value="2"/>
</dbReference>
<dbReference type="SMART" id="SM00429">
    <property type="entry name" value="IPT"/>
    <property type="match status" value="3"/>
</dbReference>
<evidence type="ECO:0000256" key="10">
    <source>
        <dbReference type="ARBA" id="ARBA00022741"/>
    </source>
</evidence>
<evidence type="ECO:0000256" key="27">
    <source>
        <dbReference type="SAM" id="SignalP"/>
    </source>
</evidence>
<keyword evidence="18" id="KW-0675">Receptor</keyword>
<keyword evidence="5" id="KW-0597">Phosphoprotein</keyword>
<evidence type="ECO:0000256" key="23">
    <source>
        <dbReference type="ARBA" id="ARBA00033136"/>
    </source>
</evidence>
<dbReference type="InterPro" id="IPR016201">
    <property type="entry name" value="PSI"/>
</dbReference>
<keyword evidence="14 26" id="KW-1133">Transmembrane helix</keyword>
<keyword evidence="8 27" id="KW-0732">Signal</keyword>
<feature type="signal peptide" evidence="27">
    <location>
        <begin position="1"/>
        <end position="21"/>
    </location>
</feature>
<dbReference type="InterPro" id="IPR036352">
    <property type="entry name" value="Semap_dom_sf"/>
</dbReference>
<reference evidence="30" key="1">
    <citation type="submission" date="2021-03" db="EMBL/GenBank/DDBJ databases">
        <authorList>
            <person name="Bekaert M."/>
        </authorList>
    </citation>
    <scope>NUCLEOTIDE SEQUENCE</scope>
</reference>
<keyword evidence="13" id="KW-0832">Ubl conjugation</keyword>
<evidence type="ECO:0000256" key="17">
    <source>
        <dbReference type="ARBA" id="ARBA00023157"/>
    </source>
</evidence>
<dbReference type="CDD" id="cd00603">
    <property type="entry name" value="IPT_PCSR"/>
    <property type="match status" value="3"/>
</dbReference>
<feature type="transmembrane region" description="Helical" evidence="26">
    <location>
        <begin position="1002"/>
        <end position="1023"/>
    </location>
</feature>
<evidence type="ECO:0000256" key="22">
    <source>
        <dbReference type="ARBA" id="ARBA00033117"/>
    </source>
</evidence>
<dbReference type="Gene3D" id="3.30.200.20">
    <property type="entry name" value="Phosphorylase Kinase, domain 1"/>
    <property type="match status" value="1"/>
</dbReference>
<evidence type="ECO:0000256" key="1">
    <source>
        <dbReference type="ARBA" id="ARBA00004167"/>
    </source>
</evidence>
<dbReference type="InterPro" id="IPR001245">
    <property type="entry name" value="Ser-Thr/Tyr_kinase_cat_dom"/>
</dbReference>
<evidence type="ECO:0000256" key="8">
    <source>
        <dbReference type="ARBA" id="ARBA00022729"/>
    </source>
</evidence>
<evidence type="ECO:0000256" key="14">
    <source>
        <dbReference type="ARBA" id="ARBA00022989"/>
    </source>
</evidence>
<dbReference type="InterPro" id="IPR017441">
    <property type="entry name" value="Protein_kinase_ATP_BS"/>
</dbReference>
<dbReference type="EMBL" id="CAJPWZ010000509">
    <property type="protein sequence ID" value="CAG2195168.1"/>
    <property type="molecule type" value="Genomic_DNA"/>
</dbReference>
<keyword evidence="15 26" id="KW-0472">Membrane</keyword>
<name>A0A8S3QNN8_MYTED</name>
<dbReference type="InterPro" id="IPR031148">
    <property type="entry name" value="Plexin"/>
</dbReference>
<keyword evidence="7 26" id="KW-0812">Transmembrane</keyword>
<keyword evidence="10 25" id="KW-0547">Nucleotide-binding</keyword>
<dbReference type="InterPro" id="IPR014756">
    <property type="entry name" value="Ig_E-set"/>
</dbReference>
<comment type="caution">
    <text evidence="24">Lacks conserved residue(s) required for the propagation of feature annotation.</text>
</comment>
<keyword evidence="31" id="KW-1185">Reference proteome</keyword>
<evidence type="ECO:0000256" key="26">
    <source>
        <dbReference type="SAM" id="Phobius"/>
    </source>
</evidence>
<accession>A0A8S3QNN8</accession>
<dbReference type="GO" id="GO:0002116">
    <property type="term" value="C:semaphorin receptor complex"/>
    <property type="evidence" value="ECO:0007669"/>
    <property type="project" value="TreeGrafter"/>
</dbReference>
<keyword evidence="19" id="KW-0325">Glycoprotein</keyword>
<evidence type="ECO:0000256" key="11">
    <source>
        <dbReference type="ARBA" id="ARBA00022777"/>
    </source>
</evidence>
<dbReference type="InterPro" id="IPR002165">
    <property type="entry name" value="Plexin_repeat"/>
</dbReference>
<dbReference type="FunFam" id="1.10.510.10:FF:000554">
    <property type="entry name" value="Predicted protein"/>
    <property type="match status" value="1"/>
</dbReference>
<evidence type="ECO:0000313" key="31">
    <source>
        <dbReference type="Proteomes" id="UP000683360"/>
    </source>
</evidence>
<keyword evidence="6 30" id="KW-0808">Transferase</keyword>
<evidence type="ECO:0000256" key="3">
    <source>
        <dbReference type="ARBA" id="ARBA00011902"/>
    </source>
</evidence>
<dbReference type="SMART" id="SM00423">
    <property type="entry name" value="PSI"/>
    <property type="match status" value="1"/>
</dbReference>
<keyword evidence="9" id="KW-0677">Repeat</keyword>
<evidence type="ECO:0000256" key="2">
    <source>
        <dbReference type="ARBA" id="ARBA00010297"/>
    </source>
</evidence>
<dbReference type="PANTHER" id="PTHR22625">
    <property type="entry name" value="PLEXIN"/>
    <property type="match status" value="1"/>
</dbReference>
<evidence type="ECO:0000259" key="28">
    <source>
        <dbReference type="PROSITE" id="PS50011"/>
    </source>
</evidence>
<dbReference type="Pfam" id="PF07714">
    <property type="entry name" value="PK_Tyr_Ser-Thr"/>
    <property type="match status" value="1"/>
</dbReference>
<protein>
    <recommendedName>
        <fullName evidence="4">Hepatocyte growth factor receptor</fullName>
        <ecNumber evidence="3">2.7.10.1</ecNumber>
    </recommendedName>
    <alternativeName>
        <fullName evidence="23">HGF/SF receptor</fullName>
    </alternativeName>
    <alternativeName>
        <fullName evidence="22">Proto-oncogene c-Met</fullName>
    </alternativeName>
    <alternativeName>
        <fullName evidence="20">Scatter factor receptor</fullName>
    </alternativeName>
    <alternativeName>
        <fullName evidence="21">Tyrosine-protein kinase Met</fullName>
    </alternativeName>
</protein>
<dbReference type="SMR" id="A0A8S3QNN8"/>
<dbReference type="GO" id="GO:0030334">
    <property type="term" value="P:regulation of cell migration"/>
    <property type="evidence" value="ECO:0007669"/>
    <property type="project" value="TreeGrafter"/>
</dbReference>
<dbReference type="InterPro" id="IPR008266">
    <property type="entry name" value="Tyr_kinase_AS"/>
</dbReference>
<evidence type="ECO:0000256" key="18">
    <source>
        <dbReference type="ARBA" id="ARBA00023170"/>
    </source>
</evidence>
<dbReference type="InterPro" id="IPR020635">
    <property type="entry name" value="Tyr_kinase_cat_dom"/>
</dbReference>
<gene>
    <name evidence="30" type="ORF">MEDL_10144</name>
</gene>
<sequence length="1426" mass="159073">MLENLITVVLQLFCSFLVVTGIFQTYNVDQENGPLGKITIDKRSGYLYVGGNNILLQLYSNLSVISEVSVGPILDNSKCYPLPVPCAYQRELTDNKIHVLAINEPKEYILACGTANHGLCTAYSLSDIGAMNKTLNPMKATNNIGGSVSGSSYSNSYAFFGLTHSKLRKINPDNRLLYVAMGTANQSLQFTPAMISSREVKYSSNPWDMDYFLNSTTSSSFMNVEPSLQYRFRSYYIYGFEHSNYTYFISVQMNDPTAFEAENNRFVTKIIRICQDDEKYSSYTELPIECSHGDKKYHIATSAILSDHGYLPFEKYLYITFGKQDELNPSPDRSQGSVMCTFDFNKITELFEKLLSDCFTGGDGNEVAWFVGKSLKEARACTRDTEQSLKNFCGGRKNVYGIQESIDLNKRRNQILKYSAIYHEEKSILSSVNVINQNKKNVAVLGTDEGYLMKVLVKKPAASLPSPYMTYDITKDRKVKIEPGAQTDSSETSVYLLSNTQVTKFPLDACEVHTTCEQCVGVDPLGCGWCGNKCTSQQTCSSGWSGQSCPPIITRVVAGVETNVPHNNLACSSGWPGQSCPPIITKISPMSGPTNGGTLLTLEGQNFGTMSPEFREITIGQNICDTSDTATVITSTKITCITEKMTVEGEGQIKVIVNDSNNTPYQINGEYTSPDLIFSYKSPEVLDFTPKYGPLSGGTKLVITGKNLNVGAKHSVLVAGQKCVIEPSGGIQDTSLTCLTPKLLYSKRKRKRDTSPSPVYDVSIRLDIDGFTYQFNKSFQFMEDSTVTSIGPHKSIQAGGTTVTVTGTNLHIISEPMIIASLVYNGNNKQTVPVACYNSSRDGTTLLCPAPSITTTMDNNPLPCCGYKSVYLSFIMDGIQSVKQLPQSMSYMHYFLNPVFLPFAEDEHIRYFLITEERLEIKGEHLHYGVTTKDVTVTIGNSICVVTVMRATVLYCTPTDKPSSVGDNDPKRTVKVKVGYMTYDIGQLVYTQEIASAMSPGIIAMAVILALVVLCIIVLVYIMKRQEIGPFKRSPDKHGAQYAAGREVAFTGLDSAGQRVFDMENAQNAYAEQRMSGELPHGAESRSPILLDDDTLLVLKDKNLLIEREWLTLGEIIGKGHFGCVYRGYLEVPNVKGSQLVAVKTLHQDDPRQLDVDSFIEEALRMKDFHNPNVLTLTGICFGMDDMPLVILPFMTHGDLLSYIRKEENNPTIKDLILFGIDIARGMEYLSGCKFVHRDLAARNCMLDENFRAVVGDFGLSRDIYAKDYYASENKKTKLPVKWMAPECLEKGHYSVQSDVWSFGVVLWELMTRGVNPYPEVDNWDVLRYIKKGRRMPQPPFCPDILYKMMSKCWSFNPNDRPKFSELVHEINEMINVLEQQMKQGQHTTDIQSTYVNTDTCTDYHYHDNKHPAEETEAITEAENLC</sequence>
<dbReference type="Gene3D" id="2.60.40.10">
    <property type="entry name" value="Immunoglobulins"/>
    <property type="match status" value="2"/>
</dbReference>
<dbReference type="InterPro" id="IPR001627">
    <property type="entry name" value="Semap_dom"/>
</dbReference>
<evidence type="ECO:0000256" key="9">
    <source>
        <dbReference type="ARBA" id="ARBA00022737"/>
    </source>
</evidence>
<dbReference type="EC" id="2.7.10.1" evidence="3"/>
<dbReference type="InterPro" id="IPR000719">
    <property type="entry name" value="Prot_kinase_dom"/>
</dbReference>
<dbReference type="InterPro" id="IPR002909">
    <property type="entry name" value="IPT_dom"/>
</dbReference>
<feature type="domain" description="Protein kinase" evidence="28">
    <location>
        <begin position="1111"/>
        <end position="1375"/>
    </location>
</feature>
<dbReference type="SUPFAM" id="SSF56112">
    <property type="entry name" value="Protein kinase-like (PK-like)"/>
    <property type="match status" value="1"/>
</dbReference>
<evidence type="ECO:0000256" key="4">
    <source>
        <dbReference type="ARBA" id="ARBA00019839"/>
    </source>
</evidence>
<dbReference type="InterPro" id="IPR013783">
    <property type="entry name" value="Ig-like_fold"/>
</dbReference>
<dbReference type="PROSITE" id="PS00107">
    <property type="entry name" value="PROTEIN_KINASE_ATP"/>
    <property type="match status" value="1"/>
</dbReference>
<dbReference type="InterPro" id="IPR011009">
    <property type="entry name" value="Kinase-like_dom_sf"/>
</dbReference>
<evidence type="ECO:0000256" key="19">
    <source>
        <dbReference type="ARBA" id="ARBA00023180"/>
    </source>
</evidence>
<dbReference type="Gene3D" id="1.10.510.10">
    <property type="entry name" value="Transferase(Phosphotransferase) domain 1"/>
    <property type="match status" value="1"/>
</dbReference>
<evidence type="ECO:0000256" key="15">
    <source>
        <dbReference type="ARBA" id="ARBA00023136"/>
    </source>
</evidence>
<dbReference type="PRINTS" id="PR00109">
    <property type="entry name" value="TYRKINASE"/>
</dbReference>
<evidence type="ECO:0000256" key="13">
    <source>
        <dbReference type="ARBA" id="ARBA00022843"/>
    </source>
</evidence>
<evidence type="ECO:0000256" key="24">
    <source>
        <dbReference type="PROSITE-ProRule" id="PRU00352"/>
    </source>
</evidence>
<keyword evidence="16" id="KW-0829">Tyrosine-protein kinase</keyword>
<dbReference type="InterPro" id="IPR015943">
    <property type="entry name" value="WD40/YVTN_repeat-like_dom_sf"/>
</dbReference>
<dbReference type="PROSITE" id="PS51004">
    <property type="entry name" value="SEMA"/>
    <property type="match status" value="1"/>
</dbReference>
<dbReference type="Pfam" id="PF01437">
    <property type="entry name" value="PSI"/>
    <property type="match status" value="1"/>
</dbReference>
<evidence type="ECO:0000256" key="25">
    <source>
        <dbReference type="PROSITE-ProRule" id="PRU10141"/>
    </source>
</evidence>
<evidence type="ECO:0000256" key="16">
    <source>
        <dbReference type="ARBA" id="ARBA00023137"/>
    </source>
</evidence>
<dbReference type="GO" id="GO:0005886">
    <property type="term" value="C:plasma membrane"/>
    <property type="evidence" value="ECO:0007669"/>
    <property type="project" value="TreeGrafter"/>
</dbReference>
<dbReference type="SUPFAM" id="SSF101912">
    <property type="entry name" value="Sema domain"/>
    <property type="match status" value="1"/>
</dbReference>
<feature type="binding site" evidence="25">
    <location>
        <position position="1144"/>
    </location>
    <ligand>
        <name>ATP</name>
        <dbReference type="ChEBI" id="CHEBI:30616"/>
    </ligand>
</feature>
<comment type="similarity">
    <text evidence="2">Belongs to the plexin family.</text>
</comment>
<dbReference type="Gene3D" id="2.130.10.10">
    <property type="entry name" value="YVTN repeat-like/Quinoprotein amine dehydrogenase"/>
    <property type="match status" value="1"/>
</dbReference>
<dbReference type="GO" id="GO:0004714">
    <property type="term" value="F:transmembrane receptor protein tyrosine kinase activity"/>
    <property type="evidence" value="ECO:0007669"/>
    <property type="project" value="UniProtKB-EC"/>
</dbReference>